<proteinExistence type="predicted"/>
<dbReference type="GO" id="GO:0006281">
    <property type="term" value="P:DNA repair"/>
    <property type="evidence" value="ECO:0007669"/>
    <property type="project" value="InterPro"/>
</dbReference>
<accession>A0A2T0TMC4</accession>
<dbReference type="OrthoDB" id="9132167at2"/>
<dbReference type="Gene3D" id="1.10.10.10">
    <property type="entry name" value="Winged helix-like DNA-binding domain superfamily/Winged helix DNA-binding domain"/>
    <property type="match status" value="1"/>
</dbReference>
<dbReference type="InterPro" id="IPR014048">
    <property type="entry name" value="MethylDNA_cys_MeTrfase_DNA-bd"/>
</dbReference>
<dbReference type="RefSeq" id="WP_106185811.1">
    <property type="nucleotide sequence ID" value="NZ_PVTF01000001.1"/>
</dbReference>
<name>A0A2T0TMC4_9PSEU</name>
<keyword evidence="4" id="KW-1185">Reference proteome</keyword>
<evidence type="ECO:0000259" key="2">
    <source>
        <dbReference type="Pfam" id="PF01035"/>
    </source>
</evidence>
<dbReference type="AlphaFoldDB" id="A0A2T0TMC4"/>
<sequence>MDELLHEMIRDTIRKIPAGRVATYGDIADLSHAPTAKLVGHLLNTDHTSLPWHRVLRANGTCAPHIAEEQLRLLEEEGVPSTNGKINLHTYRWEEAVKPQEEDNTPTLF</sequence>
<evidence type="ECO:0000256" key="1">
    <source>
        <dbReference type="ARBA" id="ARBA00022763"/>
    </source>
</evidence>
<dbReference type="Pfam" id="PF01035">
    <property type="entry name" value="DNA_binding_1"/>
    <property type="match status" value="1"/>
</dbReference>
<feature type="domain" description="Methylated-DNA-[protein]-cysteine S-methyltransferase DNA binding" evidence="2">
    <location>
        <begin position="7"/>
        <end position="79"/>
    </location>
</feature>
<gene>
    <name evidence="3" type="ORF">CLV43_1011153</name>
</gene>
<dbReference type="PANTHER" id="PTHR42942">
    <property type="entry name" value="6-O-METHYLGUANINE DNA METHYLTRANSFERASE"/>
    <property type="match status" value="1"/>
</dbReference>
<comment type="caution">
    <text evidence="3">The sequence shown here is derived from an EMBL/GenBank/DDBJ whole genome shotgun (WGS) entry which is preliminary data.</text>
</comment>
<evidence type="ECO:0000313" key="3">
    <source>
        <dbReference type="EMBL" id="PRY46872.1"/>
    </source>
</evidence>
<dbReference type="InterPro" id="IPR036217">
    <property type="entry name" value="MethylDNA_cys_MeTrfase_DNAb"/>
</dbReference>
<dbReference type="InterPro" id="IPR052520">
    <property type="entry name" value="ATL_DNA_repair"/>
</dbReference>
<organism evidence="3 4">
    <name type="scientific">Umezawaea tangerina</name>
    <dbReference type="NCBI Taxonomy" id="84725"/>
    <lineage>
        <taxon>Bacteria</taxon>
        <taxon>Bacillati</taxon>
        <taxon>Actinomycetota</taxon>
        <taxon>Actinomycetes</taxon>
        <taxon>Pseudonocardiales</taxon>
        <taxon>Pseudonocardiaceae</taxon>
        <taxon>Umezawaea</taxon>
    </lineage>
</organism>
<evidence type="ECO:0000313" key="4">
    <source>
        <dbReference type="Proteomes" id="UP000239494"/>
    </source>
</evidence>
<dbReference type="PANTHER" id="PTHR42942:SF1">
    <property type="entry name" value="ALKYLTRANSFERASE-LIKE PROTEIN 1"/>
    <property type="match status" value="1"/>
</dbReference>
<dbReference type="SUPFAM" id="SSF46767">
    <property type="entry name" value="Methylated DNA-protein cysteine methyltransferase, C-terminal domain"/>
    <property type="match status" value="1"/>
</dbReference>
<dbReference type="Proteomes" id="UP000239494">
    <property type="component" value="Unassembled WGS sequence"/>
</dbReference>
<keyword evidence="1" id="KW-0227">DNA damage</keyword>
<dbReference type="EMBL" id="PVTF01000001">
    <property type="protein sequence ID" value="PRY46872.1"/>
    <property type="molecule type" value="Genomic_DNA"/>
</dbReference>
<reference evidence="3 4" key="1">
    <citation type="submission" date="2018-03" db="EMBL/GenBank/DDBJ databases">
        <title>Genomic Encyclopedia of Archaeal and Bacterial Type Strains, Phase II (KMG-II): from individual species to whole genera.</title>
        <authorList>
            <person name="Goeker M."/>
        </authorList>
    </citation>
    <scope>NUCLEOTIDE SEQUENCE [LARGE SCALE GENOMIC DNA]</scope>
    <source>
        <strain evidence="3 4">DSM 44720</strain>
    </source>
</reference>
<dbReference type="CDD" id="cd06445">
    <property type="entry name" value="ATase"/>
    <property type="match status" value="1"/>
</dbReference>
<protein>
    <submittedName>
        <fullName evidence="3">O(6)-alkylguanine repair protein YbaZ</fullName>
    </submittedName>
</protein>
<dbReference type="InterPro" id="IPR036388">
    <property type="entry name" value="WH-like_DNA-bd_sf"/>
</dbReference>
<dbReference type="GO" id="GO:0003824">
    <property type="term" value="F:catalytic activity"/>
    <property type="evidence" value="ECO:0007669"/>
    <property type="project" value="InterPro"/>
</dbReference>